<dbReference type="PANTHER" id="PTHR10566:SF124">
    <property type="entry name" value="PROTEIN KINASE SUPERFAMILY PROTEIN"/>
    <property type="match status" value="1"/>
</dbReference>
<comment type="similarity">
    <text evidence="1">Belongs to the protein kinase superfamily. ADCK protein kinase family.</text>
</comment>
<keyword evidence="5" id="KW-1185">Reference proteome</keyword>
<dbReference type="PANTHER" id="PTHR10566">
    <property type="entry name" value="CHAPERONE-ACTIVITY OF BC1 COMPLEX CABC1 -RELATED"/>
    <property type="match status" value="1"/>
</dbReference>
<dbReference type="EMBL" id="KZ452001">
    <property type="protein sequence ID" value="PKA52873.1"/>
    <property type="molecule type" value="Genomic_DNA"/>
</dbReference>
<feature type="signal peptide" evidence="2">
    <location>
        <begin position="1"/>
        <end position="35"/>
    </location>
</feature>
<evidence type="ECO:0000259" key="3">
    <source>
        <dbReference type="Pfam" id="PF03109"/>
    </source>
</evidence>
<accession>A0A2I0ABE3</accession>
<dbReference type="InterPro" id="IPR011009">
    <property type="entry name" value="Kinase-like_dom_sf"/>
</dbReference>
<gene>
    <name evidence="4" type="ORF">AXF42_Ash001854</name>
</gene>
<proteinExistence type="inferred from homology"/>
<protein>
    <submittedName>
        <fullName evidence="4">Putative aarF domain-containing protein kinase</fullName>
    </submittedName>
</protein>
<dbReference type="AlphaFoldDB" id="A0A2I0ABE3"/>
<dbReference type="Proteomes" id="UP000236161">
    <property type="component" value="Unassembled WGS sequence"/>
</dbReference>
<evidence type="ECO:0000256" key="1">
    <source>
        <dbReference type="ARBA" id="ARBA00009670"/>
    </source>
</evidence>
<dbReference type="InterPro" id="IPR004147">
    <property type="entry name" value="ABC1_dom"/>
</dbReference>
<feature type="chain" id="PRO_5014169325" evidence="2">
    <location>
        <begin position="36"/>
        <end position="383"/>
    </location>
</feature>
<keyword evidence="2" id="KW-0732">Signal</keyword>
<evidence type="ECO:0000256" key="2">
    <source>
        <dbReference type="SAM" id="SignalP"/>
    </source>
</evidence>
<feature type="domain" description="ABC1 atypical kinase-like" evidence="3">
    <location>
        <begin position="31"/>
        <end position="98"/>
    </location>
</feature>
<reference evidence="4 5" key="1">
    <citation type="journal article" date="2017" name="Nature">
        <title>The Apostasia genome and the evolution of orchids.</title>
        <authorList>
            <person name="Zhang G.Q."/>
            <person name="Liu K.W."/>
            <person name="Li Z."/>
            <person name="Lohaus R."/>
            <person name="Hsiao Y.Y."/>
            <person name="Niu S.C."/>
            <person name="Wang J.Y."/>
            <person name="Lin Y.C."/>
            <person name="Xu Q."/>
            <person name="Chen L.J."/>
            <person name="Yoshida K."/>
            <person name="Fujiwara S."/>
            <person name="Wang Z.W."/>
            <person name="Zhang Y.Q."/>
            <person name="Mitsuda N."/>
            <person name="Wang M."/>
            <person name="Liu G.H."/>
            <person name="Pecoraro L."/>
            <person name="Huang H.X."/>
            <person name="Xiao X.J."/>
            <person name="Lin M."/>
            <person name="Wu X.Y."/>
            <person name="Wu W.L."/>
            <person name="Chen Y.Y."/>
            <person name="Chang S.B."/>
            <person name="Sakamoto S."/>
            <person name="Ohme-Takagi M."/>
            <person name="Yagi M."/>
            <person name="Zeng S.J."/>
            <person name="Shen C.Y."/>
            <person name="Yeh C.M."/>
            <person name="Luo Y.B."/>
            <person name="Tsai W.C."/>
            <person name="Van de Peer Y."/>
            <person name="Liu Z.J."/>
        </authorList>
    </citation>
    <scope>NUCLEOTIDE SEQUENCE [LARGE SCALE GENOMIC DNA]</scope>
    <source>
        <strain evidence="5">cv. Shenzhen</strain>
        <tissue evidence="4">Stem</tissue>
    </source>
</reference>
<dbReference type="Pfam" id="PF03109">
    <property type="entry name" value="ABC1"/>
    <property type="match status" value="1"/>
</dbReference>
<dbReference type="InterPro" id="IPR050154">
    <property type="entry name" value="UbiB_kinase"/>
</dbReference>
<dbReference type="GO" id="GO:0016301">
    <property type="term" value="F:kinase activity"/>
    <property type="evidence" value="ECO:0007669"/>
    <property type="project" value="UniProtKB-KW"/>
</dbReference>
<evidence type="ECO:0000313" key="4">
    <source>
        <dbReference type="EMBL" id="PKA52873.1"/>
    </source>
</evidence>
<sequence length="383" mass="43227">MRWSDICLKKLTILLRLKMLKNLLLSTFTIQGVYCSLRQLLEEGFFHADPHPGNLVATDDGSLAYFDFGMMGDIPRHYRVGLIQVLVHFVNRDSLGLANDFLSLGFIPDGVDTQLVANALHTSFNSDKRHSNDFQGVMNQLYDVMYEFNFSLPPDYALVIRALGSLEGTAKALDPNFKVIESAYPFVVGRLLADPDPDMRKILRELLIRNDGSIRWTRLERLVAAISEPSTETASEFDSASRATYGHGWKSFDMHSVVAATEDLLCFVLSVKGQLVRLFLIRDILKVTDAFLQGGALPCVDLTQETVKSNLETGDLLSRMFLGLQSFHRAVKMSPDLWAALLIRMLMKPEFHSFLFDVLSAVEGHSRDRLLEAFWVFVSRVVR</sequence>
<name>A0A2I0ABE3_9ASPA</name>
<organism evidence="4 5">
    <name type="scientific">Apostasia shenzhenica</name>
    <dbReference type="NCBI Taxonomy" id="1088818"/>
    <lineage>
        <taxon>Eukaryota</taxon>
        <taxon>Viridiplantae</taxon>
        <taxon>Streptophyta</taxon>
        <taxon>Embryophyta</taxon>
        <taxon>Tracheophyta</taxon>
        <taxon>Spermatophyta</taxon>
        <taxon>Magnoliopsida</taxon>
        <taxon>Liliopsida</taxon>
        <taxon>Asparagales</taxon>
        <taxon>Orchidaceae</taxon>
        <taxon>Apostasioideae</taxon>
        <taxon>Apostasia</taxon>
    </lineage>
</organism>
<keyword evidence="4" id="KW-0418">Kinase</keyword>
<dbReference type="OrthoDB" id="427480at2759"/>
<dbReference type="STRING" id="1088818.A0A2I0ABE3"/>
<dbReference type="SUPFAM" id="SSF56112">
    <property type="entry name" value="Protein kinase-like (PK-like)"/>
    <property type="match status" value="1"/>
</dbReference>
<keyword evidence="4" id="KW-0808">Transferase</keyword>
<evidence type="ECO:0000313" key="5">
    <source>
        <dbReference type="Proteomes" id="UP000236161"/>
    </source>
</evidence>